<evidence type="ECO:0000256" key="1">
    <source>
        <dbReference type="SAM" id="MobiDB-lite"/>
    </source>
</evidence>
<dbReference type="Proteomes" id="UP000054843">
    <property type="component" value="Unassembled WGS sequence"/>
</dbReference>
<feature type="compositionally biased region" description="Basic residues" evidence="1">
    <location>
        <begin position="42"/>
        <end position="51"/>
    </location>
</feature>
<evidence type="ECO:0000313" key="3">
    <source>
        <dbReference type="Proteomes" id="UP000054843"/>
    </source>
</evidence>
<sequence>MYLRQQGKSTEQPPLKSACKVKIMNKSVVTSSESEAALDRRCHSRSRSRRS</sequence>
<proteinExistence type="predicted"/>
<feature type="region of interest" description="Disordered" evidence="1">
    <location>
        <begin position="29"/>
        <end position="51"/>
    </location>
</feature>
<accession>A0A0V1LZJ5</accession>
<evidence type="ECO:0000313" key="2">
    <source>
        <dbReference type="EMBL" id="KRZ64916.1"/>
    </source>
</evidence>
<protein>
    <submittedName>
        <fullName evidence="2">Uncharacterized protein</fullName>
    </submittedName>
</protein>
<gene>
    <name evidence="2" type="ORF">T10_5943</name>
</gene>
<reference evidence="2 3" key="1">
    <citation type="submission" date="2015-01" db="EMBL/GenBank/DDBJ databases">
        <title>Evolution of Trichinella species and genotypes.</title>
        <authorList>
            <person name="Korhonen P.K."/>
            <person name="Edoardo P."/>
            <person name="Giuseppe L.R."/>
            <person name="Gasser R.B."/>
        </authorList>
    </citation>
    <scope>NUCLEOTIDE SEQUENCE [LARGE SCALE GENOMIC DNA]</scope>
    <source>
        <strain evidence="2">ISS1980</strain>
    </source>
</reference>
<comment type="caution">
    <text evidence="2">The sequence shown here is derived from an EMBL/GenBank/DDBJ whole genome shotgun (WGS) entry which is preliminary data.</text>
</comment>
<organism evidence="2 3">
    <name type="scientific">Trichinella papuae</name>
    <dbReference type="NCBI Taxonomy" id="268474"/>
    <lineage>
        <taxon>Eukaryota</taxon>
        <taxon>Metazoa</taxon>
        <taxon>Ecdysozoa</taxon>
        <taxon>Nematoda</taxon>
        <taxon>Enoplea</taxon>
        <taxon>Dorylaimia</taxon>
        <taxon>Trichinellida</taxon>
        <taxon>Trichinellidae</taxon>
        <taxon>Trichinella</taxon>
    </lineage>
</organism>
<dbReference type="EMBL" id="JYDO01000666">
    <property type="protein sequence ID" value="KRZ64916.1"/>
    <property type="molecule type" value="Genomic_DNA"/>
</dbReference>
<dbReference type="AlphaFoldDB" id="A0A0V1LZJ5"/>
<name>A0A0V1LZJ5_9BILA</name>
<keyword evidence="3" id="KW-1185">Reference proteome</keyword>